<dbReference type="InterPro" id="IPR012340">
    <property type="entry name" value="NA-bd_OB-fold"/>
</dbReference>
<dbReference type="InterPro" id="IPR002059">
    <property type="entry name" value="CSP_DNA-bd"/>
</dbReference>
<protein>
    <submittedName>
        <fullName evidence="5">Cold-shock protein</fullName>
    </submittedName>
    <submittedName>
        <fullName evidence="4">DNA-binding protein</fullName>
    </submittedName>
</protein>
<comment type="caution">
    <text evidence="4">The sequence shown here is derived from an EMBL/GenBank/DDBJ whole genome shotgun (WGS) entry which is preliminary data.</text>
</comment>
<dbReference type="OrthoDB" id="5195005at2"/>
<evidence type="ECO:0000313" key="7">
    <source>
        <dbReference type="Proteomes" id="UP000295627"/>
    </source>
</evidence>
<comment type="subcellular location">
    <subcellularLocation>
        <location evidence="1">Cytoplasm</location>
    </subcellularLocation>
</comment>
<dbReference type="RefSeq" id="WP_070935349.1">
    <property type="nucleotide sequence ID" value="NZ_MAFQ01000009.1"/>
</dbReference>
<dbReference type="GO" id="GO:0005737">
    <property type="term" value="C:cytoplasm"/>
    <property type="evidence" value="ECO:0007669"/>
    <property type="project" value="UniProtKB-SubCell"/>
</dbReference>
<reference evidence="4 6" key="1">
    <citation type="submission" date="2016-10" db="EMBL/GenBank/DDBJ databases">
        <title>Evaluation of Human, Veterinary and Environmental Mycobacterium chelonae Isolates by Core Genome Phylogenomic Analysis, Targeted Gene Comparison, and Anti-microbial Susceptibility Patterns: A Tale of Mistaken Identities.</title>
        <authorList>
            <person name="Fogelson S.B."/>
            <person name="Camus A.C."/>
            <person name="Lorenz W."/>
            <person name="Vasireddy R."/>
            <person name="Vasireddy S."/>
            <person name="Smith T."/>
            <person name="Brown-Elliott B.A."/>
            <person name="Wallace R.J.Jr."/>
            <person name="Hasan N.A."/>
            <person name="Reischl U."/>
            <person name="Sanchez S."/>
        </authorList>
    </citation>
    <scope>NUCLEOTIDE SEQUENCE [LARGE SCALE GENOMIC DNA]</scope>
    <source>
        <strain evidence="4 6">1559</strain>
    </source>
</reference>
<reference evidence="5 7" key="3">
    <citation type="journal article" date="2019" name="Sci. Rep.">
        <title>Extended insight into the Mycobacterium chelonae-abscessus complex through whole genome sequencing of Mycobacterium salmoniphilum outbreak and Mycobacterium salmoniphilum-like strains.</title>
        <authorList>
            <person name="Behra P.R.K."/>
            <person name="Das S."/>
            <person name="Pettersson B.M.F."/>
            <person name="Shirreff L."/>
            <person name="DuCote T."/>
            <person name="Jacobsson K.G."/>
            <person name="Ennis D.G."/>
            <person name="Kirsebom L.A."/>
        </authorList>
    </citation>
    <scope>NUCLEOTIDE SEQUENCE [LARGE SCALE GENOMIC DNA]</scope>
    <source>
        <strain evidence="5 7">DSM 45524</strain>
    </source>
</reference>
<evidence type="ECO:0000313" key="6">
    <source>
        <dbReference type="Proteomes" id="UP000179616"/>
    </source>
</evidence>
<dbReference type="EMBL" id="RXLR01000015">
    <property type="protein sequence ID" value="TDH20941.1"/>
    <property type="molecule type" value="Genomic_DNA"/>
</dbReference>
<evidence type="ECO:0000256" key="2">
    <source>
        <dbReference type="ARBA" id="ARBA00022490"/>
    </source>
</evidence>
<dbReference type="AlphaFoldDB" id="A0A1S1LDK6"/>
<evidence type="ECO:0000313" key="5">
    <source>
        <dbReference type="EMBL" id="TDH20941.1"/>
    </source>
</evidence>
<dbReference type="PROSITE" id="PS51857">
    <property type="entry name" value="CSD_2"/>
    <property type="match status" value="1"/>
</dbReference>
<dbReference type="Proteomes" id="UP000179616">
    <property type="component" value="Unassembled WGS sequence"/>
</dbReference>
<sequence>MAQGIVKFFRPEKGWGAITSPALPDGLDAFAHYTAIEGDGFRMLSEGERVEFDYEQRRQDSFQYVATRVRQL</sequence>
<proteinExistence type="predicted"/>
<evidence type="ECO:0000313" key="4">
    <source>
        <dbReference type="EMBL" id="OHU30470.1"/>
    </source>
</evidence>
<accession>A0A1S1LDK6</accession>
<dbReference type="PRINTS" id="PR00050">
    <property type="entry name" value="COLDSHOCK"/>
</dbReference>
<dbReference type="SMART" id="SM00357">
    <property type="entry name" value="CSP"/>
    <property type="match status" value="1"/>
</dbReference>
<keyword evidence="4" id="KW-0238">DNA-binding</keyword>
<dbReference type="InterPro" id="IPR012156">
    <property type="entry name" value="Cold_shock_CspA"/>
</dbReference>
<dbReference type="Gene3D" id="2.40.50.140">
    <property type="entry name" value="Nucleic acid-binding proteins"/>
    <property type="match status" value="1"/>
</dbReference>
<dbReference type="GeneID" id="57170018"/>
<dbReference type="InterPro" id="IPR011129">
    <property type="entry name" value="CSD"/>
</dbReference>
<evidence type="ECO:0000259" key="3">
    <source>
        <dbReference type="PROSITE" id="PS51857"/>
    </source>
</evidence>
<gene>
    <name evidence="4" type="ORF">BKG76_01530</name>
    <name evidence="5" type="ORF">EJ571_13225</name>
</gene>
<name>A0A1S1LDK6_9MYCO</name>
<dbReference type="SUPFAM" id="SSF50249">
    <property type="entry name" value="Nucleic acid-binding proteins"/>
    <property type="match status" value="1"/>
</dbReference>
<organism evidence="4 6">
    <name type="scientific">Mycobacteroides franklinii</name>
    <dbReference type="NCBI Taxonomy" id="948102"/>
    <lineage>
        <taxon>Bacteria</taxon>
        <taxon>Bacillati</taxon>
        <taxon>Actinomycetota</taxon>
        <taxon>Actinomycetes</taxon>
        <taxon>Mycobacteriales</taxon>
        <taxon>Mycobacteriaceae</taxon>
        <taxon>Mycobacteroides</taxon>
    </lineage>
</organism>
<keyword evidence="2" id="KW-0963">Cytoplasm</keyword>
<reference evidence="5" key="2">
    <citation type="submission" date="2018-12" db="EMBL/GenBank/DDBJ databases">
        <authorList>
            <person name="Behra P.R.K."/>
            <person name="Das S."/>
            <person name="Pettersson B.M.F."/>
            <person name="Shirreff L."/>
            <person name="Ducote T."/>
            <person name="Jacobsson K.-G."/>
            <person name="Ennis D.G."/>
            <person name="Kirsebom L.A."/>
        </authorList>
    </citation>
    <scope>NUCLEOTIDE SEQUENCE</scope>
    <source>
        <strain evidence="5">DSM 45524</strain>
    </source>
</reference>
<dbReference type="STRING" id="948102.BKG76_01530"/>
<dbReference type="Proteomes" id="UP000295627">
    <property type="component" value="Unassembled WGS sequence"/>
</dbReference>
<dbReference type="Pfam" id="PF00313">
    <property type="entry name" value="CSD"/>
    <property type="match status" value="1"/>
</dbReference>
<evidence type="ECO:0000256" key="1">
    <source>
        <dbReference type="ARBA" id="ARBA00004496"/>
    </source>
</evidence>
<feature type="domain" description="CSD" evidence="3">
    <location>
        <begin position="1"/>
        <end position="71"/>
    </location>
</feature>
<dbReference type="GO" id="GO:0003677">
    <property type="term" value="F:DNA binding"/>
    <property type="evidence" value="ECO:0007669"/>
    <property type="project" value="UniProtKB-KW"/>
</dbReference>
<dbReference type="PIRSF" id="PIRSF002599">
    <property type="entry name" value="Cold_shock_A"/>
    <property type="match status" value="1"/>
</dbReference>
<dbReference type="EMBL" id="MLIK01000004">
    <property type="protein sequence ID" value="OHU30470.1"/>
    <property type="molecule type" value="Genomic_DNA"/>
</dbReference>